<protein>
    <submittedName>
        <fullName evidence="3">Unnamed protein product</fullName>
    </submittedName>
</protein>
<gene>
    <name evidence="3" type="ORF">Pfra01_002855600</name>
</gene>
<dbReference type="InterPro" id="IPR036875">
    <property type="entry name" value="Znf_CCHC_sf"/>
</dbReference>
<dbReference type="Pfam" id="PF22936">
    <property type="entry name" value="Pol_BBD"/>
    <property type="match status" value="1"/>
</dbReference>
<proteinExistence type="predicted"/>
<evidence type="ECO:0000259" key="2">
    <source>
        <dbReference type="PROSITE" id="PS50158"/>
    </source>
</evidence>
<keyword evidence="1" id="KW-0479">Metal-binding</keyword>
<evidence type="ECO:0000313" key="4">
    <source>
        <dbReference type="Proteomes" id="UP001165121"/>
    </source>
</evidence>
<organism evidence="3 4">
    <name type="scientific">Phytophthora fragariaefolia</name>
    <dbReference type="NCBI Taxonomy" id="1490495"/>
    <lineage>
        <taxon>Eukaryota</taxon>
        <taxon>Sar</taxon>
        <taxon>Stramenopiles</taxon>
        <taxon>Oomycota</taxon>
        <taxon>Peronosporomycetes</taxon>
        <taxon>Peronosporales</taxon>
        <taxon>Peronosporaceae</taxon>
        <taxon>Phytophthora</taxon>
    </lineage>
</organism>
<dbReference type="GO" id="GO:0003676">
    <property type="term" value="F:nucleic acid binding"/>
    <property type="evidence" value="ECO:0007669"/>
    <property type="project" value="InterPro"/>
</dbReference>
<dbReference type="OrthoDB" id="123240at2759"/>
<keyword evidence="4" id="KW-1185">Reference proteome</keyword>
<comment type="caution">
    <text evidence="3">The sequence shown here is derived from an EMBL/GenBank/DDBJ whole genome shotgun (WGS) entry which is preliminary data.</text>
</comment>
<dbReference type="EMBL" id="BSXT01009255">
    <property type="protein sequence ID" value="GMF71040.1"/>
    <property type="molecule type" value="Genomic_DNA"/>
</dbReference>
<accession>A0A9W6YMR2</accession>
<feature type="domain" description="CCHC-type" evidence="2">
    <location>
        <begin position="40"/>
        <end position="54"/>
    </location>
</feature>
<dbReference type="AlphaFoldDB" id="A0A9W6YMR2"/>
<sequence length="169" mass="18381">MIAVQQSEGHTAAHGQAQALMTSGNGKYKGRQAQKTSSACHYCGEHGHWIAKCPVRIRENAERQRPQRANVAQSEDNSGDFLFSVGSNKGASKSSGMWLVDSGATKHMTYSKEYMKNFKKITPVDVHLADDGVVQALGTGCCQEDASTSCGIPVRYRYDLHSVAPQSFL</sequence>
<dbReference type="Proteomes" id="UP001165121">
    <property type="component" value="Unassembled WGS sequence"/>
</dbReference>
<reference evidence="3" key="1">
    <citation type="submission" date="2023-04" db="EMBL/GenBank/DDBJ databases">
        <title>Phytophthora fragariaefolia NBRC 109709.</title>
        <authorList>
            <person name="Ichikawa N."/>
            <person name="Sato H."/>
            <person name="Tonouchi N."/>
        </authorList>
    </citation>
    <scope>NUCLEOTIDE SEQUENCE</scope>
    <source>
        <strain evidence="3">NBRC 109709</strain>
    </source>
</reference>
<dbReference type="GO" id="GO:0008270">
    <property type="term" value="F:zinc ion binding"/>
    <property type="evidence" value="ECO:0007669"/>
    <property type="project" value="UniProtKB-KW"/>
</dbReference>
<dbReference type="PROSITE" id="PS50158">
    <property type="entry name" value="ZF_CCHC"/>
    <property type="match status" value="1"/>
</dbReference>
<evidence type="ECO:0000256" key="1">
    <source>
        <dbReference type="PROSITE-ProRule" id="PRU00047"/>
    </source>
</evidence>
<evidence type="ECO:0000313" key="3">
    <source>
        <dbReference type="EMBL" id="GMF71040.1"/>
    </source>
</evidence>
<keyword evidence="1" id="KW-0862">Zinc</keyword>
<dbReference type="InterPro" id="IPR054722">
    <property type="entry name" value="PolX-like_BBD"/>
</dbReference>
<dbReference type="Gene3D" id="4.10.60.10">
    <property type="entry name" value="Zinc finger, CCHC-type"/>
    <property type="match status" value="1"/>
</dbReference>
<name>A0A9W6YMR2_9STRA</name>
<dbReference type="SUPFAM" id="SSF57756">
    <property type="entry name" value="Retrovirus zinc finger-like domains"/>
    <property type="match status" value="1"/>
</dbReference>
<dbReference type="InterPro" id="IPR001878">
    <property type="entry name" value="Znf_CCHC"/>
</dbReference>
<keyword evidence="1" id="KW-0863">Zinc-finger</keyword>